<evidence type="ECO:0000313" key="2">
    <source>
        <dbReference type="EMBL" id="CAE0462743.1"/>
    </source>
</evidence>
<feature type="signal peptide" evidence="1">
    <location>
        <begin position="1"/>
        <end position="24"/>
    </location>
</feature>
<proteinExistence type="predicted"/>
<sequence length="388" mass="43306">MKNLNLLLNLLPLLFTFYAVSVSAESDELSCIVTGEASCKIIDTSTHFNQYLNLPCNQLPHQFIVDRSKVASGFYNNGEDGVTNERGFPQINVEYKWKTCNRSAIMAANVRLYSFHTSAKLRNQKQTPQKVRGLMKVNNCKVLKVQSYMDTELRYHPISFFVKAYLEMKAAVAVEETVAIEAAEYNTTSVDKNGMDIVTVTDTIYASAESVTEMDSDSDEVTCSDYKFYQTRLKYSDDCQVSASAECYLLDPANQRVTNTPCEGNIPKAPSPDECEDIPVQYFFRACNNEDREVRVKRSKSKYKVNGNVTGRVDGLLLPSSCENYFHDTTINTCAGGDTSTWSSIGIQGKGALSKMCKDYSSLKVGLVEPEPERSGLLMKLDVDEKVG</sequence>
<keyword evidence="1" id="KW-0732">Signal</keyword>
<dbReference type="EMBL" id="HBIO01009805">
    <property type="protein sequence ID" value="CAE0462743.1"/>
    <property type="molecule type" value="Transcribed_RNA"/>
</dbReference>
<accession>A0A7S3Q252</accession>
<feature type="chain" id="PRO_5031505292" evidence="1">
    <location>
        <begin position="25"/>
        <end position="388"/>
    </location>
</feature>
<protein>
    <submittedName>
        <fullName evidence="2">Uncharacterized protein</fullName>
    </submittedName>
</protein>
<name>A0A7S3Q252_9STRA</name>
<reference evidence="2" key="1">
    <citation type="submission" date="2021-01" db="EMBL/GenBank/DDBJ databases">
        <authorList>
            <person name="Corre E."/>
            <person name="Pelletier E."/>
            <person name="Niang G."/>
            <person name="Scheremetjew M."/>
            <person name="Finn R."/>
            <person name="Kale V."/>
            <person name="Holt S."/>
            <person name="Cochrane G."/>
            <person name="Meng A."/>
            <person name="Brown T."/>
            <person name="Cohen L."/>
        </authorList>
    </citation>
    <scope>NUCLEOTIDE SEQUENCE</scope>
    <source>
        <strain evidence="2">MM31A-1</strain>
    </source>
</reference>
<dbReference type="AlphaFoldDB" id="A0A7S3Q252"/>
<gene>
    <name evidence="2" type="ORF">CDEB00056_LOCUS7584</name>
</gene>
<organism evidence="2">
    <name type="scientific">Chaetoceros debilis</name>
    <dbReference type="NCBI Taxonomy" id="122233"/>
    <lineage>
        <taxon>Eukaryota</taxon>
        <taxon>Sar</taxon>
        <taxon>Stramenopiles</taxon>
        <taxon>Ochrophyta</taxon>
        <taxon>Bacillariophyta</taxon>
        <taxon>Coscinodiscophyceae</taxon>
        <taxon>Chaetocerotophycidae</taxon>
        <taxon>Chaetocerotales</taxon>
        <taxon>Chaetocerotaceae</taxon>
        <taxon>Chaetoceros</taxon>
    </lineage>
</organism>
<evidence type="ECO:0000256" key="1">
    <source>
        <dbReference type="SAM" id="SignalP"/>
    </source>
</evidence>